<evidence type="ECO:0000256" key="1">
    <source>
        <dbReference type="ARBA" id="ARBA00009013"/>
    </source>
</evidence>
<evidence type="ECO:0000256" key="2">
    <source>
        <dbReference type="RuleBase" id="RU003749"/>
    </source>
</evidence>
<evidence type="ECO:0000259" key="3">
    <source>
        <dbReference type="PROSITE" id="PS50801"/>
    </source>
</evidence>
<dbReference type="RefSeq" id="WP_313832451.1">
    <property type="nucleotide sequence ID" value="NZ_JAQOUE010000001.1"/>
</dbReference>
<comment type="similarity">
    <text evidence="1 2">Belongs to the anti-sigma-factor antagonist family.</text>
</comment>
<sequence length="115" mass="12794">MKMTERVVGQTVIISLSGKLVFDVRKDFQDALAKAREKNPRKIVLNIEELAYLDSAGLGLLALGFEQAKVKNIEFCILKPSGTVMRILEMTQLPKIIPVFDSEEHALRSAKPVLA</sequence>
<comment type="caution">
    <text evidence="4">The sequence shown here is derived from an EMBL/GenBank/DDBJ whole genome shotgun (WGS) entry which is preliminary data.</text>
</comment>
<dbReference type="Pfam" id="PF01740">
    <property type="entry name" value="STAS"/>
    <property type="match status" value="1"/>
</dbReference>
<dbReference type="Proteomes" id="UP001250932">
    <property type="component" value="Unassembled WGS sequence"/>
</dbReference>
<name>A0ABU3K6S2_9BACT</name>
<organism evidence="4 5">
    <name type="scientific">Candidatus Nitronereus thalassa</name>
    <dbReference type="NCBI Taxonomy" id="3020898"/>
    <lineage>
        <taxon>Bacteria</taxon>
        <taxon>Pseudomonadati</taxon>
        <taxon>Nitrospirota</taxon>
        <taxon>Nitrospiria</taxon>
        <taxon>Nitrospirales</taxon>
        <taxon>Nitrospiraceae</taxon>
        <taxon>Candidatus Nitronereus</taxon>
    </lineage>
</organism>
<dbReference type="PANTHER" id="PTHR33495">
    <property type="entry name" value="ANTI-SIGMA FACTOR ANTAGONIST TM_1081-RELATED-RELATED"/>
    <property type="match status" value="1"/>
</dbReference>
<reference evidence="4 5" key="1">
    <citation type="journal article" date="2023" name="ISME J.">
        <title>Cultivation and genomic characterization of novel and ubiquitous marine nitrite-oxidizing bacteria from the Nitrospirales.</title>
        <authorList>
            <person name="Mueller A.J."/>
            <person name="Daebeler A."/>
            <person name="Herbold C.W."/>
            <person name="Kirkegaard R.H."/>
            <person name="Daims H."/>
        </authorList>
    </citation>
    <scope>NUCLEOTIDE SEQUENCE [LARGE SCALE GENOMIC DNA]</scope>
    <source>
        <strain evidence="4 5">EB</strain>
    </source>
</reference>
<dbReference type="PROSITE" id="PS50801">
    <property type="entry name" value="STAS"/>
    <property type="match status" value="1"/>
</dbReference>
<accession>A0ABU3K6S2</accession>
<dbReference type="Gene3D" id="3.30.750.24">
    <property type="entry name" value="STAS domain"/>
    <property type="match status" value="1"/>
</dbReference>
<dbReference type="InterPro" id="IPR036513">
    <property type="entry name" value="STAS_dom_sf"/>
</dbReference>
<evidence type="ECO:0000313" key="5">
    <source>
        <dbReference type="Proteomes" id="UP001250932"/>
    </source>
</evidence>
<feature type="domain" description="STAS" evidence="3">
    <location>
        <begin position="1"/>
        <end position="110"/>
    </location>
</feature>
<evidence type="ECO:0000313" key="4">
    <source>
        <dbReference type="EMBL" id="MDT7042090.1"/>
    </source>
</evidence>
<dbReference type="SUPFAM" id="SSF52091">
    <property type="entry name" value="SpoIIaa-like"/>
    <property type="match status" value="1"/>
</dbReference>
<dbReference type="NCBIfam" id="TIGR00377">
    <property type="entry name" value="ant_ant_sig"/>
    <property type="match status" value="1"/>
</dbReference>
<dbReference type="InterPro" id="IPR002645">
    <property type="entry name" value="STAS_dom"/>
</dbReference>
<protein>
    <recommendedName>
        <fullName evidence="2">Anti-sigma factor antagonist</fullName>
    </recommendedName>
</protein>
<dbReference type="EMBL" id="JAQOUE010000001">
    <property type="protein sequence ID" value="MDT7042090.1"/>
    <property type="molecule type" value="Genomic_DNA"/>
</dbReference>
<proteinExistence type="inferred from homology"/>
<gene>
    <name evidence="4" type="ORF">PPG34_06970</name>
</gene>
<dbReference type="InterPro" id="IPR003658">
    <property type="entry name" value="Anti-sigma_ant"/>
</dbReference>
<dbReference type="PANTHER" id="PTHR33495:SF2">
    <property type="entry name" value="ANTI-SIGMA FACTOR ANTAGONIST TM_1081-RELATED"/>
    <property type="match status" value="1"/>
</dbReference>
<dbReference type="CDD" id="cd07043">
    <property type="entry name" value="STAS_anti-anti-sigma_factors"/>
    <property type="match status" value="1"/>
</dbReference>
<keyword evidence="5" id="KW-1185">Reference proteome</keyword>